<dbReference type="PROSITE" id="PS50089">
    <property type="entry name" value="ZF_RING_2"/>
    <property type="match status" value="1"/>
</dbReference>
<dbReference type="CDD" id="cd23818">
    <property type="entry name" value="RWD_RNF25"/>
    <property type="match status" value="1"/>
</dbReference>
<dbReference type="PROSITE" id="PS50908">
    <property type="entry name" value="RWD"/>
    <property type="match status" value="1"/>
</dbReference>
<dbReference type="GeneID" id="110078184"/>
<dbReference type="SMART" id="SM00591">
    <property type="entry name" value="RWD"/>
    <property type="match status" value="1"/>
</dbReference>
<dbReference type="GO" id="GO:0005737">
    <property type="term" value="C:cytoplasm"/>
    <property type="evidence" value="ECO:0007669"/>
    <property type="project" value="UniProtKB-SubCell"/>
</dbReference>
<protein>
    <submittedName>
        <fullName evidence="9">E3 ubiquitin-protein ligase RNF25</fullName>
    </submittedName>
</protein>
<dbReference type="RefSeq" id="XP_020647684.2">
    <property type="nucleotide sequence ID" value="XM_020792025.2"/>
</dbReference>
<sequence>MEAAGGVEEQEQEEWTLPSEVEVLESIYLDELQVCKGDGRSVPWEISITLHPATAEDQDSQYVCFTLVLSLPPQYPDEVPKISIRNPRGLSDEQIQKISLMLQSVAQAQLGTAMLYELIEKGKEILTDNNIPHGQCVICLYGFQENEAFTKTLCYHYFHSHCLASYAEHMEKEIRAQREERAPPLTPLPKEEIEVPCPVCREPLVYDLATLQAAPAPQQPVEIYQPDTQTLLHREQLRLIYQKQQEKGGIINPEEEKNRYFISLQKPTVATECEHAAISEKDLDTEKDLKPLTDSENPQETTKAVKTRNEPDKMERPSITFHHHSKRERTRGEKPSLHGPGWQMHYKTLEIPVEAHLIPVEGESRGFSRRPHRRKERGQWNCGNYSQDFPKSCNREPVSLLTARKELSARDLSSVKEGMYSIEEKTSVGYRRTMQTIQAQGREEDTREVSHCELKEPPKWKGQCEMLDCRRWEKTKSRGYGSYPKVPRGRGWYRPNPRREPQGQETGEVSRR</sequence>
<gene>
    <name evidence="9" type="primary">RNF25</name>
</gene>
<feature type="compositionally biased region" description="Basic and acidic residues" evidence="5">
    <location>
        <begin position="497"/>
        <end position="512"/>
    </location>
</feature>
<proteinExistence type="predicted"/>
<dbReference type="OrthoDB" id="432311at2759"/>
<feature type="compositionally biased region" description="Polar residues" evidence="5">
    <location>
        <begin position="294"/>
        <end position="304"/>
    </location>
</feature>
<dbReference type="GO" id="GO:0005634">
    <property type="term" value="C:nucleus"/>
    <property type="evidence" value="ECO:0007669"/>
    <property type="project" value="TreeGrafter"/>
</dbReference>
<evidence type="ECO:0000256" key="1">
    <source>
        <dbReference type="ARBA" id="ARBA00022723"/>
    </source>
</evidence>
<feature type="region of interest" description="Disordered" evidence="5">
    <location>
        <begin position="279"/>
        <end position="341"/>
    </location>
</feature>
<feature type="compositionally biased region" description="Basic and acidic residues" evidence="5">
    <location>
        <begin position="307"/>
        <end position="316"/>
    </location>
</feature>
<reference evidence="9" key="2">
    <citation type="submission" date="2025-08" db="UniProtKB">
        <authorList>
            <consortium name="RefSeq"/>
        </authorList>
    </citation>
    <scope>IDENTIFICATION</scope>
</reference>
<feature type="region of interest" description="Disordered" evidence="5">
    <location>
        <begin position="477"/>
        <end position="512"/>
    </location>
</feature>
<evidence type="ECO:0000313" key="9">
    <source>
        <dbReference type="RefSeq" id="XP_020647684.2"/>
    </source>
</evidence>
<dbReference type="KEGG" id="pvt:110078184"/>
<keyword evidence="3" id="KW-0862">Zinc</keyword>
<keyword evidence="1" id="KW-0479">Metal-binding</keyword>
<evidence type="ECO:0000259" key="6">
    <source>
        <dbReference type="PROSITE" id="PS50089"/>
    </source>
</evidence>
<evidence type="ECO:0000259" key="7">
    <source>
        <dbReference type="PROSITE" id="PS50908"/>
    </source>
</evidence>
<feature type="compositionally biased region" description="Basic and acidic residues" evidence="5">
    <location>
        <begin position="279"/>
        <end position="293"/>
    </location>
</feature>
<dbReference type="InterPro" id="IPR001841">
    <property type="entry name" value="Znf_RING"/>
</dbReference>
<dbReference type="SMART" id="SM00184">
    <property type="entry name" value="RING"/>
    <property type="match status" value="1"/>
</dbReference>
<dbReference type="GO" id="GO:0061630">
    <property type="term" value="F:ubiquitin protein ligase activity"/>
    <property type="evidence" value="ECO:0007669"/>
    <property type="project" value="UniProtKB-EC"/>
</dbReference>
<dbReference type="InterPro" id="IPR016135">
    <property type="entry name" value="UBQ-conjugating_enzyme/RWD"/>
</dbReference>
<dbReference type="InterPro" id="IPR039133">
    <property type="entry name" value="RNF25"/>
</dbReference>
<evidence type="ECO:0000256" key="3">
    <source>
        <dbReference type="ARBA" id="ARBA00022833"/>
    </source>
</evidence>
<evidence type="ECO:0000256" key="2">
    <source>
        <dbReference type="ARBA" id="ARBA00022771"/>
    </source>
</evidence>
<accession>A0A6J0TND5</accession>
<dbReference type="SUPFAM" id="SSF54495">
    <property type="entry name" value="UBC-like"/>
    <property type="match status" value="1"/>
</dbReference>
<dbReference type="AlphaFoldDB" id="A0A6J0TND5"/>
<dbReference type="SUPFAM" id="SSF57850">
    <property type="entry name" value="RING/U-box"/>
    <property type="match status" value="1"/>
</dbReference>
<organism evidence="8 9">
    <name type="scientific">Pogona vitticeps</name>
    <name type="common">central bearded dragon</name>
    <dbReference type="NCBI Taxonomy" id="103695"/>
    <lineage>
        <taxon>Eukaryota</taxon>
        <taxon>Metazoa</taxon>
        <taxon>Chordata</taxon>
        <taxon>Craniata</taxon>
        <taxon>Vertebrata</taxon>
        <taxon>Euteleostomi</taxon>
        <taxon>Lepidosauria</taxon>
        <taxon>Squamata</taxon>
        <taxon>Bifurcata</taxon>
        <taxon>Unidentata</taxon>
        <taxon>Episquamata</taxon>
        <taxon>Toxicofera</taxon>
        <taxon>Iguania</taxon>
        <taxon>Acrodonta</taxon>
        <taxon>Agamidae</taxon>
        <taxon>Amphibolurinae</taxon>
        <taxon>Pogona</taxon>
    </lineage>
</organism>
<dbReference type="InParanoid" id="A0A6J0TND5"/>
<feature type="domain" description="RING-type" evidence="6">
    <location>
        <begin position="136"/>
        <end position="201"/>
    </location>
</feature>
<dbReference type="Gene3D" id="3.10.110.10">
    <property type="entry name" value="Ubiquitin Conjugating Enzyme"/>
    <property type="match status" value="1"/>
</dbReference>
<dbReference type="PANTHER" id="PTHR13198:SF4">
    <property type="entry name" value="E3 UBIQUITIN-PROTEIN LIGASE RNF25"/>
    <property type="match status" value="1"/>
</dbReference>
<evidence type="ECO:0000256" key="4">
    <source>
        <dbReference type="PROSITE-ProRule" id="PRU00175"/>
    </source>
</evidence>
<dbReference type="Gene3D" id="3.30.40.10">
    <property type="entry name" value="Zinc/RING finger domain, C3HC4 (zinc finger)"/>
    <property type="match status" value="1"/>
</dbReference>
<dbReference type="Pfam" id="PF05773">
    <property type="entry name" value="RWD"/>
    <property type="match status" value="1"/>
</dbReference>
<keyword evidence="2 4" id="KW-0863">Zinc-finger</keyword>
<name>A0A6J0TND5_9SAUR</name>
<dbReference type="CDD" id="cd16470">
    <property type="entry name" value="RING-H2_RNF25"/>
    <property type="match status" value="1"/>
</dbReference>
<dbReference type="InterPro" id="IPR013083">
    <property type="entry name" value="Znf_RING/FYVE/PHD"/>
</dbReference>
<dbReference type="Proteomes" id="UP001652642">
    <property type="component" value="Chromosome 1"/>
</dbReference>
<keyword evidence="8" id="KW-1185">Reference proteome</keyword>
<reference evidence="8" key="1">
    <citation type="submission" date="2025-05" db="UniProtKB">
        <authorList>
            <consortium name="RefSeq"/>
        </authorList>
    </citation>
    <scope>NUCLEOTIDE SEQUENCE [LARGE SCALE GENOMIC DNA]</scope>
</reference>
<dbReference type="CTD" id="64320"/>
<dbReference type="GO" id="GO:0008270">
    <property type="term" value="F:zinc ion binding"/>
    <property type="evidence" value="ECO:0007669"/>
    <property type="project" value="UniProtKB-KW"/>
</dbReference>
<evidence type="ECO:0000256" key="5">
    <source>
        <dbReference type="SAM" id="MobiDB-lite"/>
    </source>
</evidence>
<dbReference type="GO" id="GO:0016567">
    <property type="term" value="P:protein ubiquitination"/>
    <property type="evidence" value="ECO:0007669"/>
    <property type="project" value="TreeGrafter"/>
</dbReference>
<feature type="domain" description="RWD" evidence="7">
    <location>
        <begin position="19"/>
        <end position="129"/>
    </location>
</feature>
<dbReference type="PANTHER" id="PTHR13198">
    <property type="entry name" value="RING FINGER PROTEIN 25"/>
    <property type="match status" value="1"/>
</dbReference>
<evidence type="ECO:0000313" key="8">
    <source>
        <dbReference type="Proteomes" id="UP001652642"/>
    </source>
</evidence>
<dbReference type="InterPro" id="IPR006575">
    <property type="entry name" value="RWD_dom"/>
</dbReference>